<dbReference type="EMBL" id="BMAW01080439">
    <property type="protein sequence ID" value="GFU19617.1"/>
    <property type="molecule type" value="Genomic_DNA"/>
</dbReference>
<gene>
    <name evidence="2" type="ORF">NPIL_413341</name>
</gene>
<feature type="region of interest" description="Disordered" evidence="1">
    <location>
        <begin position="1"/>
        <end position="59"/>
    </location>
</feature>
<protein>
    <submittedName>
        <fullName evidence="2">Uncharacterized protein</fullName>
    </submittedName>
</protein>
<keyword evidence="3" id="KW-1185">Reference proteome</keyword>
<sequence length="120" mass="13788">MEFITLPDEKQNTTLSVSRDSQKETEVSDSCHIMPLDRSFSHQSPGRSKTLRTSQRGHPRKKYGQVFIVMDCFETSPSAQGALAGPNKTAWKNAMKEEHDTLIKENEWTLVPRSKYKNRF</sequence>
<evidence type="ECO:0000256" key="1">
    <source>
        <dbReference type="SAM" id="MobiDB-lite"/>
    </source>
</evidence>
<organism evidence="2 3">
    <name type="scientific">Nephila pilipes</name>
    <name type="common">Giant wood spider</name>
    <name type="synonym">Nephila maculata</name>
    <dbReference type="NCBI Taxonomy" id="299642"/>
    <lineage>
        <taxon>Eukaryota</taxon>
        <taxon>Metazoa</taxon>
        <taxon>Ecdysozoa</taxon>
        <taxon>Arthropoda</taxon>
        <taxon>Chelicerata</taxon>
        <taxon>Arachnida</taxon>
        <taxon>Araneae</taxon>
        <taxon>Araneomorphae</taxon>
        <taxon>Entelegynae</taxon>
        <taxon>Araneoidea</taxon>
        <taxon>Nephilidae</taxon>
        <taxon>Nephila</taxon>
    </lineage>
</organism>
<evidence type="ECO:0000313" key="2">
    <source>
        <dbReference type="EMBL" id="GFU19617.1"/>
    </source>
</evidence>
<comment type="caution">
    <text evidence="2">The sequence shown here is derived from an EMBL/GenBank/DDBJ whole genome shotgun (WGS) entry which is preliminary data.</text>
</comment>
<evidence type="ECO:0000313" key="3">
    <source>
        <dbReference type="Proteomes" id="UP000887013"/>
    </source>
</evidence>
<name>A0A8X6UH52_NEPPI</name>
<dbReference type="Proteomes" id="UP000887013">
    <property type="component" value="Unassembled WGS sequence"/>
</dbReference>
<proteinExistence type="predicted"/>
<reference evidence="2" key="1">
    <citation type="submission" date="2020-08" db="EMBL/GenBank/DDBJ databases">
        <title>Multicomponent nature underlies the extraordinary mechanical properties of spider dragline silk.</title>
        <authorList>
            <person name="Kono N."/>
            <person name="Nakamura H."/>
            <person name="Mori M."/>
            <person name="Yoshida Y."/>
            <person name="Ohtoshi R."/>
            <person name="Malay A.D."/>
            <person name="Moran D.A.P."/>
            <person name="Tomita M."/>
            <person name="Numata K."/>
            <person name="Arakawa K."/>
        </authorList>
    </citation>
    <scope>NUCLEOTIDE SEQUENCE</scope>
</reference>
<accession>A0A8X6UH52</accession>
<feature type="compositionally biased region" description="Polar residues" evidence="1">
    <location>
        <begin position="41"/>
        <end position="54"/>
    </location>
</feature>
<dbReference type="AlphaFoldDB" id="A0A8X6UH52"/>
<dbReference type="OrthoDB" id="8064578at2759"/>